<comment type="similarity">
    <text evidence="2">Belongs to the ABC transporter superfamily. ABCB family. Multidrug resistance exporter (TC 3.A.1.201) subfamily.</text>
</comment>
<keyword evidence="4" id="KW-0547">Nucleotide-binding</keyword>
<dbReference type="GO" id="GO:0005524">
    <property type="term" value="F:ATP binding"/>
    <property type="evidence" value="ECO:0007669"/>
    <property type="project" value="UniProtKB-KW"/>
</dbReference>
<dbReference type="RefSeq" id="XP_005787970.1">
    <property type="nucleotide sequence ID" value="XM_005787913.1"/>
</dbReference>
<dbReference type="InterPro" id="IPR039421">
    <property type="entry name" value="Type_1_exporter"/>
</dbReference>
<dbReference type="PANTHER" id="PTHR43394">
    <property type="entry name" value="ATP-DEPENDENT PERMEASE MDL1, MITOCHONDRIAL"/>
    <property type="match status" value="1"/>
</dbReference>
<dbReference type="Gene3D" id="3.40.50.300">
    <property type="entry name" value="P-loop containing nucleotide triphosphate hydrolases"/>
    <property type="match status" value="2"/>
</dbReference>
<evidence type="ECO:0008006" key="14">
    <source>
        <dbReference type="Google" id="ProtNLM"/>
    </source>
</evidence>
<keyword evidence="13" id="KW-1185">Reference proteome</keyword>
<sequence>MCNAAHLPSKGQGSDSKGSGAPKWQRNASLRQLYRFASKTDRWQMVAGVSAVVVSGANQPLQLVVFGQLLDSFNLTDKSEVQRQIFFLAGMYAALGVQQLITISIQTACFTAVAARQSLRMRAAYFAALARRPLSFFDGADAGGLASSVLEKTTAVQAGLGDDLAQLLQRLVAFVTGLACALYFSWQLALVSTAAVPLLALCVKCASGAYSRATAESALLLDQATSTPLEAVSAVRTVQAYGLQRRFLARYAELATAAAAQGKRLGRAKAALEATIAPIMFLMFGSALWFGSKLLQDPDGGRCETGGDIMTAFLSVLFGFLGLLQALPSLATLAAARTAAAAILDVIDAPPDPTDALAGTGAVPPSGRAAGRIELVEVSFAYPARRDVQVYQGLSLTIEPGATVALAGPSGCGKSTLVALLERWYDVDGGRVVLDGADVRSLSVRWLRSQIGLVSQEPVLFNGTIAYNIGLGAAAAGEGGGEGGGEAAAAAVEVAARQANAHAFVSAMPDGYATEVGDKGVQLSGGQKQRIAIARALVRDPPILVLDEATSALDAESERIVQAALDELLRAQRRTTIVIAHRLSTIRNADKIAVVSGGRVVEEGPHDELVDREGGIYRSLVQAQLGADSGARPPSPPRAPASPRRRRPTTSGSAESEAEEAAEPGVIARAVQFAEAAAETKPELGFYLTGLVGAAITGLAMPAVGFLMARFIVVFYNVDVDEMRRDALLWARAPCCIGTSPRRRITPTSTPVCRQVSFSVITERMVRRIRLAAFESILRQPIAFFDSSTHTAGALANQLAADCHLLKALTGERAGLAVSQIAVLIAGLYISFDASWRLTLCIFGVIPAIVLPVAVQAKVVGRYAERANASLVRAASVASETLLQLRTIAAFGLEARAVDAFTAELSLPYKQDVLKGVALGVGSGTAAGTILFAAAFQYVVGALFFDADLISFSDIMSCLLVLIFMAFGFATVSRDVSDRAEAMQAARRVYKLVSTLSAIDALAGTGAVPPSGRAAGRIELVEVSFAYPARRDVQVYQGLSLTIEPGATVALAGPSGCGKSTLVALLERWYDVDGGRVVLDGADVRSLSVRWLRSQIGLVSQEPVLFNGTIAYNIGLGAAAAGEGGGEGGGEAAAAAVEVAARQANAHAFVSAMPDGYATEVGDKGVQLSGGQKQRIAIARALVRDPPILVLDEATSALDAESERIVQAALDELLRAQRRTTIVIAHRLSTIRNADKIAVVSGGRVVEEGPHDELVDREGGIYRSLVLHNNAGRVEL</sequence>
<evidence type="ECO:0000256" key="9">
    <source>
        <dbReference type="SAM" id="Phobius"/>
    </source>
</evidence>
<feature type="compositionally biased region" description="Low complexity" evidence="8">
    <location>
        <begin position="9"/>
        <end position="20"/>
    </location>
</feature>
<evidence type="ECO:0000256" key="2">
    <source>
        <dbReference type="ARBA" id="ARBA00007577"/>
    </source>
</evidence>
<feature type="region of interest" description="Disordered" evidence="8">
    <location>
        <begin position="1"/>
        <end position="24"/>
    </location>
</feature>
<dbReference type="GO" id="GO:0090374">
    <property type="term" value="P:oligopeptide export from mitochondrion"/>
    <property type="evidence" value="ECO:0007669"/>
    <property type="project" value="TreeGrafter"/>
</dbReference>
<dbReference type="eggNOG" id="KOG0055">
    <property type="taxonomic scope" value="Eukaryota"/>
</dbReference>
<evidence type="ECO:0000256" key="7">
    <source>
        <dbReference type="ARBA" id="ARBA00023136"/>
    </source>
</evidence>
<reference evidence="12" key="2">
    <citation type="submission" date="2024-10" db="UniProtKB">
        <authorList>
            <consortium name="EnsemblProtists"/>
        </authorList>
    </citation>
    <scope>IDENTIFICATION</scope>
</reference>
<feature type="domain" description="ABC transporter" evidence="10">
    <location>
        <begin position="1018"/>
        <end position="1267"/>
    </location>
</feature>
<dbReference type="OMA" id="GMGSVMC"/>
<dbReference type="Gene3D" id="1.20.1560.10">
    <property type="entry name" value="ABC transporter type 1, transmembrane domain"/>
    <property type="match status" value="1"/>
</dbReference>
<dbReference type="PANTHER" id="PTHR43394:SF1">
    <property type="entry name" value="ATP-BINDING CASSETTE SUB-FAMILY B MEMBER 10, MITOCHONDRIAL"/>
    <property type="match status" value="1"/>
</dbReference>
<accession>A0A0D3KIF6</accession>
<evidence type="ECO:0000256" key="6">
    <source>
        <dbReference type="ARBA" id="ARBA00022989"/>
    </source>
</evidence>
<dbReference type="PROSITE" id="PS50929">
    <property type="entry name" value="ABC_TM1F"/>
    <property type="match status" value="2"/>
</dbReference>
<dbReference type="InterPro" id="IPR027417">
    <property type="entry name" value="P-loop_NTPase"/>
</dbReference>
<dbReference type="GO" id="GO:0015421">
    <property type="term" value="F:ABC-type oligopeptide transporter activity"/>
    <property type="evidence" value="ECO:0007669"/>
    <property type="project" value="TreeGrafter"/>
</dbReference>
<dbReference type="InterPro" id="IPR003593">
    <property type="entry name" value="AAA+_ATPase"/>
</dbReference>
<feature type="transmembrane region" description="Helical" evidence="9">
    <location>
        <begin position="952"/>
        <end position="972"/>
    </location>
</feature>
<dbReference type="InterPro" id="IPR017871">
    <property type="entry name" value="ABC_transporter-like_CS"/>
</dbReference>
<dbReference type="PaxDb" id="2903-EOD35541"/>
<dbReference type="AlphaFoldDB" id="A0A0D3KIF6"/>
<dbReference type="SMART" id="SM00382">
    <property type="entry name" value="AAA"/>
    <property type="match status" value="2"/>
</dbReference>
<dbReference type="CDD" id="cd03249">
    <property type="entry name" value="ABC_MTABC3_MDL1_MDL2"/>
    <property type="match status" value="2"/>
</dbReference>
<evidence type="ECO:0000259" key="10">
    <source>
        <dbReference type="PROSITE" id="PS50893"/>
    </source>
</evidence>
<organism evidence="12 13">
    <name type="scientific">Emiliania huxleyi (strain CCMP1516)</name>
    <dbReference type="NCBI Taxonomy" id="280463"/>
    <lineage>
        <taxon>Eukaryota</taxon>
        <taxon>Haptista</taxon>
        <taxon>Haptophyta</taxon>
        <taxon>Prymnesiophyceae</taxon>
        <taxon>Isochrysidales</taxon>
        <taxon>Noelaerhabdaceae</taxon>
        <taxon>Emiliania</taxon>
    </lineage>
</organism>
<evidence type="ECO:0000256" key="1">
    <source>
        <dbReference type="ARBA" id="ARBA00004141"/>
    </source>
</evidence>
<feature type="transmembrane region" description="Helical" evidence="9">
    <location>
        <begin position="917"/>
        <end position="940"/>
    </location>
</feature>
<comment type="subcellular location">
    <subcellularLocation>
        <location evidence="1">Membrane</location>
        <topology evidence="1">Multi-pass membrane protein</topology>
    </subcellularLocation>
</comment>
<evidence type="ECO:0000256" key="3">
    <source>
        <dbReference type="ARBA" id="ARBA00022692"/>
    </source>
</evidence>
<proteinExistence type="inferred from homology"/>
<feature type="transmembrane region" description="Helical" evidence="9">
    <location>
        <begin position="270"/>
        <end position="289"/>
    </location>
</feature>
<keyword evidence="6 9" id="KW-1133">Transmembrane helix</keyword>
<dbReference type="Pfam" id="PF00005">
    <property type="entry name" value="ABC_tran"/>
    <property type="match status" value="2"/>
</dbReference>
<dbReference type="InterPro" id="IPR036640">
    <property type="entry name" value="ABC1_TM_sf"/>
</dbReference>
<evidence type="ECO:0000256" key="4">
    <source>
        <dbReference type="ARBA" id="ARBA00022741"/>
    </source>
</evidence>
<dbReference type="KEGG" id="ehx:EMIHUDRAFT_426521"/>
<dbReference type="PROSITE" id="PS00211">
    <property type="entry name" value="ABC_TRANSPORTER_1"/>
    <property type="match status" value="2"/>
</dbReference>
<evidence type="ECO:0000259" key="11">
    <source>
        <dbReference type="PROSITE" id="PS50929"/>
    </source>
</evidence>
<evidence type="ECO:0000256" key="5">
    <source>
        <dbReference type="ARBA" id="ARBA00022840"/>
    </source>
</evidence>
<dbReference type="InterPro" id="IPR003439">
    <property type="entry name" value="ABC_transporter-like_ATP-bd"/>
</dbReference>
<dbReference type="CDD" id="cd18578">
    <property type="entry name" value="ABC_6TM_Pgp_ABCB1_D2_like"/>
    <property type="match status" value="1"/>
</dbReference>
<dbReference type="HOGENOM" id="CLU_000604_17_2_1"/>
<dbReference type="GeneID" id="17280811"/>
<dbReference type="GO" id="GO:0005743">
    <property type="term" value="C:mitochondrial inner membrane"/>
    <property type="evidence" value="ECO:0007669"/>
    <property type="project" value="TreeGrafter"/>
</dbReference>
<evidence type="ECO:0000256" key="8">
    <source>
        <dbReference type="SAM" id="MobiDB-lite"/>
    </source>
</evidence>
<reference evidence="13" key="1">
    <citation type="journal article" date="2013" name="Nature">
        <title>Pan genome of the phytoplankton Emiliania underpins its global distribution.</title>
        <authorList>
            <person name="Read B.A."/>
            <person name="Kegel J."/>
            <person name="Klute M.J."/>
            <person name="Kuo A."/>
            <person name="Lefebvre S.C."/>
            <person name="Maumus F."/>
            <person name="Mayer C."/>
            <person name="Miller J."/>
            <person name="Monier A."/>
            <person name="Salamov A."/>
            <person name="Young J."/>
            <person name="Aguilar M."/>
            <person name="Claverie J.M."/>
            <person name="Frickenhaus S."/>
            <person name="Gonzalez K."/>
            <person name="Herman E.K."/>
            <person name="Lin Y.C."/>
            <person name="Napier J."/>
            <person name="Ogata H."/>
            <person name="Sarno A.F."/>
            <person name="Shmutz J."/>
            <person name="Schroeder D."/>
            <person name="de Vargas C."/>
            <person name="Verret F."/>
            <person name="von Dassow P."/>
            <person name="Valentin K."/>
            <person name="Van de Peer Y."/>
            <person name="Wheeler G."/>
            <person name="Dacks J.B."/>
            <person name="Delwiche C.F."/>
            <person name="Dyhrman S.T."/>
            <person name="Glockner G."/>
            <person name="John U."/>
            <person name="Richards T."/>
            <person name="Worden A.Z."/>
            <person name="Zhang X."/>
            <person name="Grigoriev I.V."/>
            <person name="Allen A.E."/>
            <person name="Bidle K."/>
            <person name="Borodovsky M."/>
            <person name="Bowler C."/>
            <person name="Brownlee C."/>
            <person name="Cock J.M."/>
            <person name="Elias M."/>
            <person name="Gladyshev V.N."/>
            <person name="Groth M."/>
            <person name="Guda C."/>
            <person name="Hadaegh A."/>
            <person name="Iglesias-Rodriguez M.D."/>
            <person name="Jenkins J."/>
            <person name="Jones B.M."/>
            <person name="Lawson T."/>
            <person name="Leese F."/>
            <person name="Lindquist E."/>
            <person name="Lobanov A."/>
            <person name="Lomsadze A."/>
            <person name="Malik S.B."/>
            <person name="Marsh M.E."/>
            <person name="Mackinder L."/>
            <person name="Mock T."/>
            <person name="Mueller-Roeber B."/>
            <person name="Pagarete A."/>
            <person name="Parker M."/>
            <person name="Probert I."/>
            <person name="Quesneville H."/>
            <person name="Raines C."/>
            <person name="Rensing S.A."/>
            <person name="Riano-Pachon D.M."/>
            <person name="Richier S."/>
            <person name="Rokitta S."/>
            <person name="Shiraiwa Y."/>
            <person name="Soanes D.M."/>
            <person name="van der Giezen M."/>
            <person name="Wahlund T.M."/>
            <person name="Williams B."/>
            <person name="Wilson W."/>
            <person name="Wolfe G."/>
            <person name="Wurch L.L."/>
        </authorList>
    </citation>
    <scope>NUCLEOTIDE SEQUENCE</scope>
</reference>
<dbReference type="Proteomes" id="UP000013827">
    <property type="component" value="Unassembled WGS sequence"/>
</dbReference>
<dbReference type="EnsemblProtists" id="EOD35541">
    <property type="protein sequence ID" value="EOD35541"/>
    <property type="gene ID" value="EMIHUDRAFT_426521"/>
</dbReference>
<dbReference type="PROSITE" id="PS50893">
    <property type="entry name" value="ABC_TRANSPORTER_2"/>
    <property type="match status" value="2"/>
</dbReference>
<feature type="domain" description="ABC transmembrane type-1" evidence="11">
    <location>
        <begin position="754"/>
        <end position="981"/>
    </location>
</feature>
<evidence type="ECO:0000313" key="12">
    <source>
        <dbReference type="EnsemblProtists" id="EOD35541"/>
    </source>
</evidence>
<protein>
    <recommendedName>
        <fullName evidence="14">ABC transporter</fullName>
    </recommendedName>
</protein>
<dbReference type="Pfam" id="PF00664">
    <property type="entry name" value="ABC_membrane"/>
    <property type="match status" value="2"/>
</dbReference>
<dbReference type="STRING" id="2903.R1FJ16"/>
<evidence type="ECO:0000313" key="13">
    <source>
        <dbReference type="Proteomes" id="UP000013827"/>
    </source>
</evidence>
<dbReference type="GO" id="GO:0016887">
    <property type="term" value="F:ATP hydrolysis activity"/>
    <property type="evidence" value="ECO:0007669"/>
    <property type="project" value="InterPro"/>
</dbReference>
<keyword evidence="7 9" id="KW-0472">Membrane</keyword>
<feature type="transmembrane region" description="Helical" evidence="9">
    <location>
        <begin position="814"/>
        <end position="830"/>
    </location>
</feature>
<dbReference type="InterPro" id="IPR011527">
    <property type="entry name" value="ABC1_TM_dom"/>
</dbReference>
<feature type="domain" description="ABC transmembrane type-1" evidence="11">
    <location>
        <begin position="46"/>
        <end position="335"/>
    </location>
</feature>
<dbReference type="SUPFAM" id="SSF52540">
    <property type="entry name" value="P-loop containing nucleoside triphosphate hydrolases"/>
    <property type="match status" value="2"/>
</dbReference>
<dbReference type="CDD" id="cd18577">
    <property type="entry name" value="ABC_6TM_Pgp_ABCB1_D1_like"/>
    <property type="match status" value="1"/>
</dbReference>
<dbReference type="FunFam" id="3.40.50.300:FF:000251">
    <property type="entry name" value="ABC transporter B family member 19"/>
    <property type="match status" value="2"/>
</dbReference>
<feature type="domain" description="ABC transporter" evidence="10">
    <location>
        <begin position="373"/>
        <end position="622"/>
    </location>
</feature>
<feature type="region of interest" description="Disordered" evidence="8">
    <location>
        <begin position="626"/>
        <end position="663"/>
    </location>
</feature>
<name>A0A0D3KIF6_EMIH1</name>
<keyword evidence="3 9" id="KW-0812">Transmembrane</keyword>
<keyword evidence="5" id="KW-0067">ATP-binding</keyword>
<feature type="transmembrane region" description="Helical" evidence="9">
    <location>
        <begin position="836"/>
        <end position="855"/>
    </location>
</feature>
<dbReference type="SUPFAM" id="SSF90123">
    <property type="entry name" value="ABC transporter transmembrane region"/>
    <property type="match status" value="2"/>
</dbReference>
<feature type="transmembrane region" description="Helical" evidence="9">
    <location>
        <begin position="309"/>
        <end position="327"/>
    </location>
</feature>